<feature type="signal peptide" evidence="1">
    <location>
        <begin position="1"/>
        <end position="18"/>
    </location>
</feature>
<reference evidence="2 3" key="1">
    <citation type="submission" date="2024-08" db="EMBL/GenBank/DDBJ databases">
        <authorList>
            <person name="Cucini C."/>
            <person name="Frati F."/>
        </authorList>
    </citation>
    <scope>NUCLEOTIDE SEQUENCE [LARGE SCALE GENOMIC DNA]</scope>
</reference>
<evidence type="ECO:0000313" key="2">
    <source>
        <dbReference type="EMBL" id="CAL8103830.1"/>
    </source>
</evidence>
<gene>
    <name evidence="2" type="ORF">ODALV1_LOCUS11567</name>
</gene>
<evidence type="ECO:0000313" key="3">
    <source>
        <dbReference type="Proteomes" id="UP001642540"/>
    </source>
</evidence>
<dbReference type="Proteomes" id="UP001642540">
    <property type="component" value="Unassembled WGS sequence"/>
</dbReference>
<feature type="chain" id="PRO_5045084969" evidence="1">
    <location>
        <begin position="19"/>
        <end position="131"/>
    </location>
</feature>
<accession>A0ABP1QLH9</accession>
<proteinExistence type="predicted"/>
<comment type="caution">
    <text evidence="2">The sequence shown here is derived from an EMBL/GenBank/DDBJ whole genome shotgun (WGS) entry which is preliminary data.</text>
</comment>
<keyword evidence="3" id="KW-1185">Reference proteome</keyword>
<keyword evidence="1" id="KW-0732">Signal</keyword>
<organism evidence="2 3">
    <name type="scientific">Orchesella dallaii</name>
    <dbReference type="NCBI Taxonomy" id="48710"/>
    <lineage>
        <taxon>Eukaryota</taxon>
        <taxon>Metazoa</taxon>
        <taxon>Ecdysozoa</taxon>
        <taxon>Arthropoda</taxon>
        <taxon>Hexapoda</taxon>
        <taxon>Collembola</taxon>
        <taxon>Entomobryomorpha</taxon>
        <taxon>Entomobryoidea</taxon>
        <taxon>Orchesellidae</taxon>
        <taxon>Orchesellinae</taxon>
        <taxon>Orchesella</taxon>
    </lineage>
</organism>
<evidence type="ECO:0000256" key="1">
    <source>
        <dbReference type="SAM" id="SignalP"/>
    </source>
</evidence>
<dbReference type="EMBL" id="CAXLJM020000035">
    <property type="protein sequence ID" value="CAL8103830.1"/>
    <property type="molecule type" value="Genomic_DNA"/>
</dbReference>
<sequence length="131" mass="13905">MKCGVLVFCTLVIQLTWAKPGDYDYGAYGTEYVGIGADIGGGGAAYGSIADSPAALITTTDLKPASTFEYGYGGHPEPIGYPFPFPIRSYGGGWGGWKQPQPIIAPIPVITKPIHLPILPFGWGWQNPGIF</sequence>
<name>A0ABP1QLH9_9HEXA</name>
<protein>
    <submittedName>
        <fullName evidence="2">Uncharacterized protein</fullName>
    </submittedName>
</protein>